<dbReference type="PANTHER" id="PTHR13696">
    <property type="entry name" value="P-LOOP CONTAINING NUCLEOSIDE TRIPHOSPHATE HYDROLASE"/>
    <property type="match status" value="1"/>
</dbReference>
<keyword evidence="3" id="KW-1185">Reference proteome</keyword>
<dbReference type="RefSeq" id="WP_238234143.1">
    <property type="nucleotide sequence ID" value="NZ_BPQQ01000012.1"/>
</dbReference>
<protein>
    <submittedName>
        <fullName evidence="2">Protein virC1</fullName>
    </submittedName>
</protein>
<dbReference type="Pfam" id="PF01656">
    <property type="entry name" value="CbiA"/>
    <property type="match status" value="1"/>
</dbReference>
<reference evidence="2" key="2">
    <citation type="submission" date="2021-08" db="EMBL/GenBank/DDBJ databases">
        <authorList>
            <person name="Tani A."/>
            <person name="Ola A."/>
            <person name="Ogura Y."/>
            <person name="Katsura K."/>
            <person name="Hayashi T."/>
        </authorList>
    </citation>
    <scope>NUCLEOTIDE SEQUENCE</scope>
    <source>
        <strain evidence="2">DSM 17168</strain>
    </source>
</reference>
<dbReference type="CDD" id="cd02042">
    <property type="entry name" value="ParAB_family"/>
    <property type="match status" value="1"/>
</dbReference>
<organism evidence="2 3">
    <name type="scientific">Methylobacterium isbiliense</name>
    <dbReference type="NCBI Taxonomy" id="315478"/>
    <lineage>
        <taxon>Bacteria</taxon>
        <taxon>Pseudomonadati</taxon>
        <taxon>Pseudomonadota</taxon>
        <taxon>Alphaproteobacteria</taxon>
        <taxon>Hyphomicrobiales</taxon>
        <taxon>Methylobacteriaceae</taxon>
        <taxon>Methylobacterium</taxon>
    </lineage>
</organism>
<accession>A0ABQ4SBP3</accession>
<gene>
    <name evidence="2" type="primary">virC1_1</name>
    <name evidence="2" type="ORF">GMJLKIPL_1170</name>
</gene>
<evidence type="ECO:0000313" key="3">
    <source>
        <dbReference type="Proteomes" id="UP001055153"/>
    </source>
</evidence>
<dbReference type="PANTHER" id="PTHR13696:SF96">
    <property type="entry name" value="COBQ_COBB_MIND_PARA NUCLEOTIDE BINDING DOMAIN-CONTAINING PROTEIN"/>
    <property type="match status" value="1"/>
</dbReference>
<feature type="domain" description="CobQ/CobB/MinD/ParA nucleotide binding" evidence="1">
    <location>
        <begin position="5"/>
        <end position="175"/>
    </location>
</feature>
<reference evidence="2" key="1">
    <citation type="journal article" date="2021" name="Front. Microbiol.">
        <title>Comprehensive Comparative Genomics and Phenotyping of Methylobacterium Species.</title>
        <authorList>
            <person name="Alessa O."/>
            <person name="Ogura Y."/>
            <person name="Fujitani Y."/>
            <person name="Takami H."/>
            <person name="Hayashi T."/>
            <person name="Sahin N."/>
            <person name="Tani A."/>
        </authorList>
    </citation>
    <scope>NUCLEOTIDE SEQUENCE</scope>
    <source>
        <strain evidence="2">DSM 17168</strain>
    </source>
</reference>
<proteinExistence type="predicted"/>
<dbReference type="InterPro" id="IPR002586">
    <property type="entry name" value="CobQ/CobB/MinD/ParA_Nub-bd_dom"/>
</dbReference>
<dbReference type="InterPro" id="IPR027417">
    <property type="entry name" value="P-loop_NTPase"/>
</dbReference>
<dbReference type="EMBL" id="BPQQ01000012">
    <property type="protein sequence ID" value="GJD99254.1"/>
    <property type="molecule type" value="Genomic_DNA"/>
</dbReference>
<dbReference type="InterPro" id="IPR050678">
    <property type="entry name" value="DNA_Partitioning_ATPase"/>
</dbReference>
<dbReference type="Proteomes" id="UP001055153">
    <property type="component" value="Unassembled WGS sequence"/>
</dbReference>
<sequence>MRVLVLASQKGGSGKSTLASSLAVAAQEDGERVVVVDLDPQRSLAGWGEIRADRDRRDIILRAVAPSALDRWIAQTRQVPGVSLVILDTAGTFGPEVDVALAHADLCLVPVRPSAFDLRAAAPTVSRLLAYERPFAFILNGVSPAAHARTVDAIGALRTSGVVAPPVADRMDFRDAVALGLGVTEVAPRGKAAAEIRVLWDWTKTHLEQSHG</sequence>
<evidence type="ECO:0000313" key="2">
    <source>
        <dbReference type="EMBL" id="GJD99254.1"/>
    </source>
</evidence>
<name>A0ABQ4SBP3_9HYPH</name>
<evidence type="ECO:0000259" key="1">
    <source>
        <dbReference type="Pfam" id="PF01656"/>
    </source>
</evidence>
<dbReference type="PIRSF" id="PIRSF009320">
    <property type="entry name" value="Nuc_binding_HP_1000"/>
    <property type="match status" value="1"/>
</dbReference>
<comment type="caution">
    <text evidence="2">The sequence shown here is derived from an EMBL/GenBank/DDBJ whole genome shotgun (WGS) entry which is preliminary data.</text>
</comment>
<dbReference type="SUPFAM" id="SSF52540">
    <property type="entry name" value="P-loop containing nucleoside triphosphate hydrolases"/>
    <property type="match status" value="1"/>
</dbReference>
<dbReference type="Gene3D" id="3.40.50.300">
    <property type="entry name" value="P-loop containing nucleotide triphosphate hydrolases"/>
    <property type="match status" value="1"/>
</dbReference>